<keyword evidence="4" id="KW-1185">Reference proteome</keyword>
<feature type="compositionally biased region" description="Low complexity" evidence="2">
    <location>
        <begin position="516"/>
        <end position="541"/>
    </location>
</feature>
<feature type="region of interest" description="Disordered" evidence="2">
    <location>
        <begin position="730"/>
        <end position="788"/>
    </location>
</feature>
<feature type="compositionally biased region" description="Polar residues" evidence="2">
    <location>
        <begin position="54"/>
        <end position="63"/>
    </location>
</feature>
<dbReference type="Proteomes" id="UP001176521">
    <property type="component" value="Unassembled WGS sequence"/>
</dbReference>
<feature type="compositionally biased region" description="Low complexity" evidence="2">
    <location>
        <begin position="754"/>
        <end position="774"/>
    </location>
</feature>
<feature type="region of interest" description="Disordered" evidence="2">
    <location>
        <begin position="643"/>
        <end position="672"/>
    </location>
</feature>
<dbReference type="EMBL" id="JAPDMQ010000483">
    <property type="protein sequence ID" value="KAK0523880.1"/>
    <property type="molecule type" value="Genomic_DNA"/>
</dbReference>
<feature type="coiled-coil region" evidence="1">
    <location>
        <begin position="941"/>
        <end position="1046"/>
    </location>
</feature>
<feature type="compositionally biased region" description="Low complexity" evidence="2">
    <location>
        <begin position="131"/>
        <end position="145"/>
    </location>
</feature>
<evidence type="ECO:0000256" key="1">
    <source>
        <dbReference type="SAM" id="Coils"/>
    </source>
</evidence>
<feature type="compositionally biased region" description="Polar residues" evidence="2">
    <location>
        <begin position="573"/>
        <end position="585"/>
    </location>
</feature>
<proteinExistence type="predicted"/>
<keyword evidence="1" id="KW-0175">Coiled coil</keyword>
<reference evidence="3" key="1">
    <citation type="journal article" date="2023" name="PhytoFront">
        <title>Draft Genome Resources of Seven Strains of Tilletia horrida, Causal Agent of Kernel Smut of Rice.</title>
        <authorList>
            <person name="Khanal S."/>
            <person name="Antony Babu S."/>
            <person name="Zhou X.G."/>
        </authorList>
    </citation>
    <scope>NUCLEOTIDE SEQUENCE</scope>
    <source>
        <strain evidence="3">TX3</strain>
    </source>
</reference>
<feature type="region of interest" description="Disordered" evidence="2">
    <location>
        <begin position="463"/>
        <end position="614"/>
    </location>
</feature>
<evidence type="ECO:0000313" key="4">
    <source>
        <dbReference type="Proteomes" id="UP001176521"/>
    </source>
</evidence>
<organism evidence="3 4">
    <name type="scientific">Tilletia horrida</name>
    <dbReference type="NCBI Taxonomy" id="155126"/>
    <lineage>
        <taxon>Eukaryota</taxon>
        <taxon>Fungi</taxon>
        <taxon>Dikarya</taxon>
        <taxon>Basidiomycota</taxon>
        <taxon>Ustilaginomycotina</taxon>
        <taxon>Exobasidiomycetes</taxon>
        <taxon>Tilletiales</taxon>
        <taxon>Tilletiaceae</taxon>
        <taxon>Tilletia</taxon>
    </lineage>
</organism>
<dbReference type="PANTHER" id="PTHR48125">
    <property type="entry name" value="LP07818P1"/>
    <property type="match status" value="1"/>
</dbReference>
<feature type="region of interest" description="Disordered" evidence="2">
    <location>
        <begin position="1078"/>
        <end position="1132"/>
    </location>
</feature>
<feature type="compositionally biased region" description="Low complexity" evidence="2">
    <location>
        <begin position="1"/>
        <end position="26"/>
    </location>
</feature>
<protein>
    <submittedName>
        <fullName evidence="3">Uncharacterized protein</fullName>
    </submittedName>
</protein>
<gene>
    <name evidence="3" type="ORF">OC842_006005</name>
</gene>
<feature type="compositionally biased region" description="Low complexity" evidence="2">
    <location>
        <begin position="71"/>
        <end position="83"/>
    </location>
</feature>
<comment type="caution">
    <text evidence="3">The sequence shown here is derived from an EMBL/GenBank/DDBJ whole genome shotgun (WGS) entry which is preliminary data.</text>
</comment>
<accession>A0AAN6JNS4</accession>
<feature type="compositionally biased region" description="Polar residues" evidence="2">
    <location>
        <begin position="27"/>
        <end position="38"/>
    </location>
</feature>
<feature type="compositionally biased region" description="Low complexity" evidence="2">
    <location>
        <begin position="1111"/>
        <end position="1122"/>
    </location>
</feature>
<feature type="compositionally biased region" description="Acidic residues" evidence="2">
    <location>
        <begin position="385"/>
        <end position="397"/>
    </location>
</feature>
<feature type="region of interest" description="Disordered" evidence="2">
    <location>
        <begin position="1"/>
        <end position="180"/>
    </location>
</feature>
<evidence type="ECO:0000256" key="2">
    <source>
        <dbReference type="SAM" id="MobiDB-lite"/>
    </source>
</evidence>
<feature type="region of interest" description="Disordered" evidence="2">
    <location>
        <begin position="301"/>
        <end position="417"/>
    </location>
</feature>
<feature type="compositionally biased region" description="Low complexity" evidence="2">
    <location>
        <begin position="733"/>
        <end position="746"/>
    </location>
</feature>
<sequence>MPTYLGANAAAGSSASPGGAGLVPSANSPFQRLNEQNGTAGGPPSSVALFPHLQWNTSRSPSNGPAPAPAPATTTPIPATSAPNRGAAAPTHVVPSSQASGSSLSETSHQPAANPEVVAVKREAEQEVIPSASASAAAQAPASTARPVPNDTRTSSSKSAGRPALPADGKGSAPTRSPIPYHPPCLPASVEAKKCATKELDQHFPNAAVITEPLPSFDGLFIVASKLSHYKISQFNPFKYAEVDQSDAFWMPKAVVPAEAVKVWRDGRVERIRMKEEYLQGGSPKETEETKRLKSLVEYHKRAASETEDSSAAPSSKRQKIKPPSATPEPQAKKLPDPAPATFSAPPAETEPVKKRGRPIGSKNKTSRNPSDFLRHVISQNGPQEVDEEDELVDEAPDSSADTSALQRPAITKARREEMEQEALVAKLLQARTQPIVNSPLHPVEPFLEIPAAKSPRYPTVVQRALAATAPSSEAPAREEPVSPTPPSQPVVPRQQTATRGRPRKYGRRMEEEAPGDSSDSRPSPAPAASSSRPTRTRAGPASRVRAVTETEFKGLLGPRTGSSLEPTPPPATSVNGRSLRSNAQAKGARDDSEDVGPARERDASSPVEEFLSQPQAIISAEELARRAVPRVGGWIVPMAPPRAAATSSRAVNSLQIASSPPVAGQAEARKPQLPSKFAVVVPVRPGPPQGDFGREEQLADAYARLRDQHANTATIRTPQDLANALQDTGLLPQGKPAKAAVGPAPAALPPAPTTRATAPPAPVAATPTTQAGPSTQARVGPPPAPRPSKPLAVADLELRIQRSPAIPSFLKPEIMQLLATLHLSTDLTRPGAYVSDIDLMSIPTLASKACWWLDLDLGKLQEGGNGYTVILNLEIGDRSLTTHGMSRALVKQLHLVPSISPWYDNHGRRRTDDGRIVPDDNRTDGEVQTETLQDAQSIAVVEYQAELVSLKRELSKAKADLEAEEASKREVEEQSAFRQQQYNQASTRAVELSREVNGLEEQVSTLKRQLSDGLAAHRLFVNTVAERYQAEINELRTENKLLRGQARSTDDDVRRRAAEYDTLRAVDIVRSREREKAALTAAGSRPSQQAGPSKEIFRPSTPQPPPPDWASSSALQMQQSAPTSDGPLNLPAAPAQRFQALTPPSVAAGVSLPIANGSAMPALLEQDSQAALADGPAAPLRGTQSTISEMDISGDVDMAGFADLGAPATQATHFL</sequence>
<feature type="compositionally biased region" description="Polar residues" evidence="2">
    <location>
        <begin position="94"/>
        <end position="111"/>
    </location>
</feature>
<dbReference type="PANTHER" id="PTHR48125:SF10">
    <property type="entry name" value="OS12G0136300 PROTEIN"/>
    <property type="match status" value="1"/>
</dbReference>
<dbReference type="AlphaFoldDB" id="A0AAN6JNS4"/>
<name>A0AAN6JNS4_9BASI</name>
<evidence type="ECO:0000313" key="3">
    <source>
        <dbReference type="EMBL" id="KAK0523880.1"/>
    </source>
</evidence>